<dbReference type="SUPFAM" id="SSF55620">
    <property type="entry name" value="Tetrahydrobiopterin biosynthesis enzymes-like"/>
    <property type="match status" value="2"/>
</dbReference>
<evidence type="ECO:0000256" key="4">
    <source>
        <dbReference type="ARBA" id="ARBA00012982"/>
    </source>
</evidence>
<evidence type="ECO:0000256" key="7">
    <source>
        <dbReference type="ARBA" id="ARBA00022833"/>
    </source>
</evidence>
<organism evidence="11 12">
    <name type="scientific">Psychromonas marina</name>
    <dbReference type="NCBI Taxonomy" id="88364"/>
    <lineage>
        <taxon>Bacteria</taxon>
        <taxon>Pseudomonadati</taxon>
        <taxon>Pseudomonadota</taxon>
        <taxon>Gammaproteobacteria</taxon>
        <taxon>Alteromonadales</taxon>
        <taxon>Psychromonadaceae</taxon>
        <taxon>Psychromonas</taxon>
    </lineage>
</organism>
<reference evidence="12" key="1">
    <citation type="journal article" date="2019" name="Int. J. Syst. Evol. Microbiol.">
        <title>The Global Catalogue of Microorganisms (GCM) 10K type strain sequencing project: providing services to taxonomists for standard genome sequencing and annotation.</title>
        <authorList>
            <consortium name="The Broad Institute Genomics Platform"/>
            <consortium name="The Broad Institute Genome Sequencing Center for Infectious Disease"/>
            <person name="Wu L."/>
            <person name="Ma J."/>
        </authorList>
    </citation>
    <scope>NUCLEOTIDE SEQUENCE [LARGE SCALE GENOMIC DNA]</scope>
    <source>
        <strain evidence="12">NBRC 103166</strain>
    </source>
</reference>
<keyword evidence="7" id="KW-0862">Zinc</keyword>
<comment type="catalytic activity">
    <reaction evidence="10">
        <text>7,8-dihydroneopterin 3'-triphosphate + H2O = 6-carboxy-5,6,7,8-tetrahydropterin + triphosphate + acetaldehyde + 2 H(+)</text>
        <dbReference type="Rhea" id="RHEA:27966"/>
        <dbReference type="ChEBI" id="CHEBI:15343"/>
        <dbReference type="ChEBI" id="CHEBI:15377"/>
        <dbReference type="ChEBI" id="CHEBI:15378"/>
        <dbReference type="ChEBI" id="CHEBI:18036"/>
        <dbReference type="ChEBI" id="CHEBI:58462"/>
        <dbReference type="ChEBI" id="CHEBI:61032"/>
        <dbReference type="EC" id="4.1.2.50"/>
    </reaction>
</comment>
<evidence type="ECO:0000256" key="3">
    <source>
        <dbReference type="ARBA" id="ARBA00008900"/>
    </source>
</evidence>
<evidence type="ECO:0000256" key="10">
    <source>
        <dbReference type="ARBA" id="ARBA00048807"/>
    </source>
</evidence>
<dbReference type="Pfam" id="PF01242">
    <property type="entry name" value="PTPS"/>
    <property type="match status" value="1"/>
</dbReference>
<evidence type="ECO:0000256" key="5">
    <source>
        <dbReference type="ARBA" id="ARBA00018141"/>
    </source>
</evidence>
<dbReference type="Proteomes" id="UP001157353">
    <property type="component" value="Unassembled WGS sequence"/>
</dbReference>
<sequence>MKLFVRDLTVIDATYLDAQRGFVGESYIVDVILTGGLNEMSMILDFSLVKKQIKAIIDTEVDHKLIVPHASSRCAVEIEPQRTQVNYKLADNSYIQLKCPTEAYCLLESETISIEVLETYLEHIVLLQLPKNVGELEIKLRSEKIDTPFYHYTHGLKKHDGNCQRIAHGHRSKLDILVNGEFNHSLVQDWANRWQDIYLVSQEDIVDKRDLSFIVKSNDVEKLCTAYHAPQGYFELLMPAHRVEVLPKDTTVEELADFICVETKKRVGNDNVTVFAYEGVGKGAIVEL</sequence>
<evidence type="ECO:0000313" key="11">
    <source>
        <dbReference type="EMBL" id="GLS91395.1"/>
    </source>
</evidence>
<evidence type="ECO:0000256" key="2">
    <source>
        <dbReference type="ARBA" id="ARBA00005061"/>
    </source>
</evidence>
<evidence type="ECO:0000313" key="12">
    <source>
        <dbReference type="Proteomes" id="UP001157353"/>
    </source>
</evidence>
<protein>
    <recommendedName>
        <fullName evidence="5">6-carboxy-5,6,7,8-tetrahydropterin synthase</fullName>
        <ecNumber evidence="4">4.1.2.50</ecNumber>
    </recommendedName>
    <alternativeName>
        <fullName evidence="9">Queuosine biosynthesis protein QueD</fullName>
    </alternativeName>
</protein>
<accession>A0ABQ6E2I1</accession>
<comment type="pathway">
    <text evidence="2">Purine metabolism; 7-cyano-7-deazaguanine biosynthesis.</text>
</comment>
<evidence type="ECO:0000256" key="9">
    <source>
        <dbReference type="ARBA" id="ARBA00031449"/>
    </source>
</evidence>
<evidence type="ECO:0000256" key="8">
    <source>
        <dbReference type="ARBA" id="ARBA00023239"/>
    </source>
</evidence>
<evidence type="ECO:0000256" key="1">
    <source>
        <dbReference type="ARBA" id="ARBA00001947"/>
    </source>
</evidence>
<keyword evidence="6" id="KW-0479">Metal-binding</keyword>
<keyword evidence="8" id="KW-0456">Lyase</keyword>
<gene>
    <name evidence="11" type="primary">queD</name>
    <name evidence="11" type="ORF">GCM10007916_24640</name>
</gene>
<proteinExistence type="inferred from homology"/>
<dbReference type="InterPro" id="IPR038418">
    <property type="entry name" value="6-PTP_synth/QueD_sf"/>
</dbReference>
<keyword evidence="12" id="KW-1185">Reference proteome</keyword>
<name>A0ABQ6E2I1_9GAMM</name>
<dbReference type="PANTHER" id="PTHR12589">
    <property type="entry name" value="PYRUVOYL TETRAHYDROBIOPTERIN SYNTHASE"/>
    <property type="match status" value="1"/>
</dbReference>
<evidence type="ECO:0000256" key="6">
    <source>
        <dbReference type="ARBA" id="ARBA00022723"/>
    </source>
</evidence>
<comment type="similarity">
    <text evidence="3">Belongs to the PTPS family. QueD subfamily.</text>
</comment>
<dbReference type="Gene3D" id="3.30.479.10">
    <property type="entry name" value="6-pyruvoyl tetrahydropterin synthase/QueD"/>
    <property type="match status" value="2"/>
</dbReference>
<dbReference type="InterPro" id="IPR007115">
    <property type="entry name" value="6-PTP_synth/QueD"/>
</dbReference>
<dbReference type="RefSeq" id="WP_284204510.1">
    <property type="nucleotide sequence ID" value="NZ_BSPQ01000013.1"/>
</dbReference>
<dbReference type="EC" id="4.1.2.50" evidence="4"/>
<comment type="caution">
    <text evidence="11">The sequence shown here is derived from an EMBL/GenBank/DDBJ whole genome shotgun (WGS) entry which is preliminary data.</text>
</comment>
<dbReference type="PANTHER" id="PTHR12589:SF7">
    <property type="entry name" value="6-PYRUVOYL TETRAHYDROBIOPTERIN SYNTHASE"/>
    <property type="match status" value="1"/>
</dbReference>
<dbReference type="EMBL" id="BSPQ01000013">
    <property type="protein sequence ID" value="GLS91395.1"/>
    <property type="molecule type" value="Genomic_DNA"/>
</dbReference>
<comment type="cofactor">
    <cofactor evidence="1">
        <name>Zn(2+)</name>
        <dbReference type="ChEBI" id="CHEBI:29105"/>
    </cofactor>
</comment>